<feature type="transmembrane region" description="Helical" evidence="5">
    <location>
        <begin position="409"/>
        <end position="427"/>
    </location>
</feature>
<feature type="transmembrane region" description="Helical" evidence="5">
    <location>
        <begin position="370"/>
        <end position="389"/>
    </location>
</feature>
<feature type="transmembrane region" description="Helical" evidence="5">
    <location>
        <begin position="76"/>
        <end position="93"/>
    </location>
</feature>
<evidence type="ECO:0000256" key="4">
    <source>
        <dbReference type="ARBA" id="ARBA00023136"/>
    </source>
</evidence>
<keyword evidence="4 5" id="KW-0472">Membrane</keyword>
<feature type="transmembrane region" description="Helical" evidence="5">
    <location>
        <begin position="433"/>
        <end position="449"/>
    </location>
</feature>
<evidence type="ECO:0000256" key="1">
    <source>
        <dbReference type="ARBA" id="ARBA00004141"/>
    </source>
</evidence>
<feature type="transmembrane region" description="Helical" evidence="5">
    <location>
        <begin position="254"/>
        <end position="272"/>
    </location>
</feature>
<keyword evidence="8" id="KW-1185">Reference proteome</keyword>
<accession>A0A6M4A3T5</accession>
<protein>
    <submittedName>
        <fullName evidence="7">O-antigen ligase family protein</fullName>
    </submittedName>
</protein>
<dbReference type="Proteomes" id="UP000274350">
    <property type="component" value="Chromosome"/>
</dbReference>
<dbReference type="AlphaFoldDB" id="A0A6M4A3T5"/>
<keyword evidence="2 5" id="KW-0812">Transmembrane</keyword>
<comment type="subcellular location">
    <subcellularLocation>
        <location evidence="1">Membrane</location>
        <topology evidence="1">Multi-pass membrane protein</topology>
    </subcellularLocation>
</comment>
<dbReference type="InterPro" id="IPR051533">
    <property type="entry name" value="WaaL-like"/>
</dbReference>
<dbReference type="KEGG" id="upi:EJG51_007690"/>
<dbReference type="PANTHER" id="PTHR37422:SF13">
    <property type="entry name" value="LIPOPOLYSACCHARIDE BIOSYNTHESIS PROTEIN PA4999-RELATED"/>
    <property type="match status" value="1"/>
</dbReference>
<dbReference type="GO" id="GO:0016020">
    <property type="term" value="C:membrane"/>
    <property type="evidence" value="ECO:0007669"/>
    <property type="project" value="UniProtKB-SubCell"/>
</dbReference>
<dbReference type="Pfam" id="PF04932">
    <property type="entry name" value="Wzy_C"/>
    <property type="match status" value="1"/>
</dbReference>
<evidence type="ECO:0000256" key="2">
    <source>
        <dbReference type="ARBA" id="ARBA00022692"/>
    </source>
</evidence>
<sequence length="451" mass="49675">MSEPVIQSQTRGLESARQLSGASWRSALPQQVLTWLPLSLFFPVGVMYAGVLLFALSLLISGDYARKWLRVRSHPMLPPVLALTVLSIVVALFQSRPAGEFWSSFWHYQTYLFLLPFLAVGSGLGLGTGTGTAAAANQWQARAQLVFFGGAIYASSLFYLAAAGLLPTTTLFRSYVVYEGNKSILLGILLAIAAGWMLHAWRWHKNHTLLRALALAYVVIALLLFAKTRTASLIFILLCGLMLLRNVTLNWRSMLALSVLGLLLAGGVKYVADLPPPLTCLTKVMVAEQHLNPAAILLQRGVCTVHQIRNFNQGKQIGEDGMRLEIYKITGQIIAEKPWSGHGIGNWLSLYHERAQGMMSQAMTTPHNDYLLYATELGAFGVFALLWIWCRQLLLARKMLAGEHQERAMLLAMLGLTMMVGGMFNAILRDGVFGMAFMILLAIPLAGVTKK</sequence>
<reference evidence="7 8" key="1">
    <citation type="journal article" date="2019" name="Int. J. Syst. Evol. Microbiol.">
        <title>Undibacterium piscinae sp. nov., isolated from Korean shiner intestine.</title>
        <authorList>
            <person name="Lee S.Y."/>
            <person name="Kang W."/>
            <person name="Kim P.S."/>
            <person name="Kim H.S."/>
            <person name="Sung H."/>
            <person name="Shin N.R."/>
            <person name="Whon T.W."/>
            <person name="Yun J.H."/>
            <person name="Lee J.Y."/>
            <person name="Lee J.Y."/>
            <person name="Jung M.J."/>
            <person name="Jeong Y.S."/>
            <person name="Tak E.J."/>
            <person name="Han J.E."/>
            <person name="Hyun D.W."/>
            <person name="Kang M.S."/>
            <person name="Lee K.E."/>
            <person name="Lee B.H."/>
            <person name="Bae J.W."/>
        </authorList>
    </citation>
    <scope>NUCLEOTIDE SEQUENCE [LARGE SCALE GENOMIC DNA]</scope>
    <source>
        <strain evidence="7 8">S11R28</strain>
    </source>
</reference>
<keyword evidence="3 5" id="KW-1133">Transmembrane helix</keyword>
<feature type="domain" description="O-antigen ligase-related" evidence="6">
    <location>
        <begin position="218"/>
        <end position="385"/>
    </location>
</feature>
<feature type="transmembrane region" description="Helical" evidence="5">
    <location>
        <begin position="184"/>
        <end position="201"/>
    </location>
</feature>
<dbReference type="OrthoDB" id="9795248at2"/>
<dbReference type="PANTHER" id="PTHR37422">
    <property type="entry name" value="TEICHURONIC ACID BIOSYNTHESIS PROTEIN TUAE"/>
    <property type="match status" value="1"/>
</dbReference>
<proteinExistence type="predicted"/>
<keyword evidence="7" id="KW-0436">Ligase</keyword>
<evidence type="ECO:0000313" key="7">
    <source>
        <dbReference type="EMBL" id="QJQ05753.1"/>
    </source>
</evidence>
<name>A0A6M4A3T5_9BURK</name>
<feature type="transmembrane region" description="Helical" evidence="5">
    <location>
        <begin position="113"/>
        <end position="133"/>
    </location>
</feature>
<feature type="transmembrane region" description="Helical" evidence="5">
    <location>
        <begin position="231"/>
        <end position="247"/>
    </location>
</feature>
<evidence type="ECO:0000313" key="8">
    <source>
        <dbReference type="Proteomes" id="UP000274350"/>
    </source>
</evidence>
<organism evidence="7 8">
    <name type="scientific">Undibacterium piscinae</name>
    <dbReference type="NCBI Taxonomy" id="2495591"/>
    <lineage>
        <taxon>Bacteria</taxon>
        <taxon>Pseudomonadati</taxon>
        <taxon>Pseudomonadota</taxon>
        <taxon>Betaproteobacteria</taxon>
        <taxon>Burkholderiales</taxon>
        <taxon>Oxalobacteraceae</taxon>
        <taxon>Undibacterium</taxon>
    </lineage>
</organism>
<gene>
    <name evidence="7" type="ORF">EJG51_007690</name>
</gene>
<evidence type="ECO:0000256" key="5">
    <source>
        <dbReference type="SAM" id="Phobius"/>
    </source>
</evidence>
<feature type="transmembrane region" description="Helical" evidence="5">
    <location>
        <begin position="208"/>
        <end position="225"/>
    </location>
</feature>
<dbReference type="EMBL" id="CP051152">
    <property type="protein sequence ID" value="QJQ05753.1"/>
    <property type="molecule type" value="Genomic_DNA"/>
</dbReference>
<evidence type="ECO:0000259" key="6">
    <source>
        <dbReference type="Pfam" id="PF04932"/>
    </source>
</evidence>
<feature type="transmembrane region" description="Helical" evidence="5">
    <location>
        <begin position="145"/>
        <end position="164"/>
    </location>
</feature>
<dbReference type="GO" id="GO:0016874">
    <property type="term" value="F:ligase activity"/>
    <property type="evidence" value="ECO:0007669"/>
    <property type="project" value="UniProtKB-KW"/>
</dbReference>
<dbReference type="InterPro" id="IPR007016">
    <property type="entry name" value="O-antigen_ligase-rel_domated"/>
</dbReference>
<feature type="transmembrane region" description="Helical" evidence="5">
    <location>
        <begin position="40"/>
        <end position="64"/>
    </location>
</feature>
<evidence type="ECO:0000256" key="3">
    <source>
        <dbReference type="ARBA" id="ARBA00022989"/>
    </source>
</evidence>